<dbReference type="InterPro" id="IPR000873">
    <property type="entry name" value="AMP-dep_synth/lig_dom"/>
</dbReference>
<dbReference type="Gene3D" id="3.40.50.980">
    <property type="match status" value="8"/>
</dbReference>
<dbReference type="Gene3D" id="1.10.1200.10">
    <property type="entry name" value="ACP-like"/>
    <property type="match status" value="5"/>
</dbReference>
<dbReference type="InterPro" id="IPR001242">
    <property type="entry name" value="Condensation_dom"/>
</dbReference>
<dbReference type="InterPro" id="IPR025110">
    <property type="entry name" value="AMP-bd_C"/>
</dbReference>
<dbReference type="FunFam" id="1.10.1200.10:FF:000005">
    <property type="entry name" value="Nonribosomal peptide synthetase 1"/>
    <property type="match status" value="5"/>
</dbReference>
<proteinExistence type="inferred from homology"/>
<dbReference type="InterPro" id="IPR042099">
    <property type="entry name" value="ANL_N_sf"/>
</dbReference>
<comment type="cofactor">
    <cofactor evidence="1">
        <name>pantetheine 4'-phosphate</name>
        <dbReference type="ChEBI" id="CHEBI:47942"/>
    </cofactor>
</comment>
<evidence type="ECO:0000259" key="7">
    <source>
        <dbReference type="PROSITE" id="PS50075"/>
    </source>
</evidence>
<dbReference type="SUPFAM" id="SSF47336">
    <property type="entry name" value="ACP-like"/>
    <property type="match status" value="5"/>
</dbReference>
<feature type="compositionally biased region" description="Polar residues" evidence="6">
    <location>
        <begin position="3078"/>
        <end position="3092"/>
    </location>
</feature>
<dbReference type="Pfam" id="PF00550">
    <property type="entry name" value="PP-binding"/>
    <property type="match status" value="5"/>
</dbReference>
<dbReference type="STRING" id="128403.WA1_15420"/>
<evidence type="ECO:0000256" key="6">
    <source>
        <dbReference type="SAM" id="MobiDB-lite"/>
    </source>
</evidence>
<dbReference type="InterPro" id="IPR009081">
    <property type="entry name" value="PP-bd_ACP"/>
</dbReference>
<dbReference type="InterPro" id="IPR023213">
    <property type="entry name" value="CAT-like_dom_sf"/>
</dbReference>
<dbReference type="SUPFAM" id="SSF56801">
    <property type="entry name" value="Acetyl-CoA synthetase-like"/>
    <property type="match status" value="5"/>
</dbReference>
<dbReference type="PROSITE" id="PS51678">
    <property type="entry name" value="SAM_MT_PRMT"/>
    <property type="match status" value="1"/>
</dbReference>
<dbReference type="FunFam" id="2.30.38.10:FF:000001">
    <property type="entry name" value="Non-ribosomal peptide synthetase PvdI"/>
    <property type="match status" value="3"/>
</dbReference>
<dbReference type="Gene3D" id="3.40.50.150">
    <property type="entry name" value="Vaccinia Virus protein VP39"/>
    <property type="match status" value="2"/>
</dbReference>
<dbReference type="FunFam" id="3.40.50.980:FF:000001">
    <property type="entry name" value="Non-ribosomal peptide synthetase"/>
    <property type="match status" value="5"/>
</dbReference>
<evidence type="ECO:0000313" key="8">
    <source>
        <dbReference type="EMBL" id="KYC42726.1"/>
    </source>
</evidence>
<sequence length="6218" mass="697736">MKSEINKTNKQNVEDIYPLSPMQQGMLFHSLYEPDSGVYFSQISCTLTGNLYIPTFEQAWQKIVAKHSIFRTAFLWETLSTPVQVVYRQVQVTVETYDWQNLPPQEQQQQLEVFLDFDRQKALQLSQAPLMRLHLIRFDRNTYQFIWSHHHLLMDGWSLPLVFKDLLNFYQAISQGETFRYQTAVSYRNYIAWLQQQDRKQAEKFWKQKLQGFTVPTPLTVEKQLSNQESRSVRYGTQQIQFTVSATTALQSFVRQHRLTLNNLVQATWGLLLSRYSQETDVVFGATVSGRESSIVGIESMVGLFINTLPMRVQVAADSQVLALLKDLQAQQVESEQYSYSSLAEIQSLSEIPKGTSLFDSIVVFENYPFDDAQKLDNGSFSIENIRGFEQSNYPLTLVALPGQQLRVKISYDTSRFDDAAIARMLGHFQTLLLGTIANPQQRISQLPMLTEVEQQQLLVEWNNTQANYPQERCIYQLFEEQVQRNPNAIAVTFGDRQLTYQQLNVQANQVAHYLRSLGVKADMLVGICVERSLLTIVGILGILKAGGAYVPLDPEYPQERLSFMLEDARVGVLLTQQQLVESLPKHQAHIVCLDTDWEKIARECSSNLENTATPENLAYVIYTSGSTGKPKGVLVNHSNVVRLFAATDWYNFNSQDVWTLFHSYAFDFSVWEIWGALFYGGRLVVVPYLVTRSPESFYNLLCQEKVTILNQTPSAFRQLIQAEQAIATANALSLRLVIFGGEALELKSLQPWFERHGDQIPQLVNMYGITETTVHVTYRPLSKADLYDTASVIGRPIPDLQVYVLDKHLQPVPIGVPGEMYVGGAGVTSGYLNRPELTEQRFISHPFGDFGLPILDFGLDNRSENLEFSQTIESENKSQNPKSKIQNPKLDRLYKTGDLARYLPNGELEYLGRIDNQVKIRGFRIELGEIEGLLAQHPAVWENVVVVREDEPGDKRLVAYVVPKLEQSATVQELRQFLSSQLPSYMVPNTFVLLESLPLTSNGKIDRRALPKPDLDSTQLEKFVSPRTPIEEMLAQIWAQVLKLEQVGIHDNFFELGGHSLLATQLVSRIRNLFKVELPLRELFTNATVAQLARSLQQLQQQEIALTSPPILKRAENVELPLSFAQQRLWFLDQFEPNSPFYNIHVALRLTGTLKVTALEQSLQAIVERHEALRTNFRTVDGQAKQIIREWGIGNGEWETVSVVDLQHLSKEEQELAVQQLAQAHAVQPFDLANQALFRANLLVLNETENVLLVSMHHIVSDGWSMGVFVEELAVLYDAYARSKSPNLLPLPVQYADFALWQRQWLQGSVLQSQLNYWQKQLQDAPALLPLPTDRPRPAVQTFAGARQEFSISQKLTQKLTQLSQQQGCTLFMTLLAAFDTLLYRYTEQTDILVGTPIANRDRTYLEGLIGFFVNTLVMRTNLAGNPSFSELLDRVRFMAVEAYTHQNLPFEMLVEALQPERNLSHTPLFQVMFVLENAPISTVELTGLTVNLLKIKSKTAKFDLTLAMENTATGLVGVWEYNTDLFDTGTIERLANHFVTLLESIVANPQQRISQLPLLTQPEQHQLLVEWNDTQVDYPQDKCIHQLFEEQVQRTPDAVAVVWENQQLTYHELNCRANQLAHYLKSLGVGADVLVGLCVERSLEMMVGLLGILKAGGAYVPLDPEYPQDRLSFTIADAQLSILLTQQHLVERLPDHQAQLVCLDTNWQSIAQSSDTALVNSISSKNLAYVIYTSGSTGQPKGVMIQHQSLVNLTQSTIVEYGITNSDRILQFASISFDVAAVEIYPYLSCGATVVLRTQEMLSSVQTSSQKCRDWNLTVLSFPTAYWHQLTFELVNANLRLPDSIRLVIIGGEHPLEQRFRMWQQHIGEYPQLINAYGPTEATVEVTCKKLGVDEQKITIGRPIHNTQIYILDRYLQPVPIGVPGELLIGGASVARGYLNRPELTDEKFISHPFLGSGGDRLYKTGDLARYLPDGNIEYLGRIDNQVKIRGFRIELGEIETVLSQYPHVQACCVIARQDTPGDNRLVAYIVPQKGVTLTTSELHQFLSHKLPDYMMPQAFVMLEFLPLTPNDKVDYGALPAPDLQSGADKYVAPRTPTEEMLAQIWAQVLKVEQVGIHDNFFSLGGHSLLATQLVSRIRKIFQVELPLRELFATATVSELAQSIDHLQQQDLATAPPILRRAENVELPLSFAQQRLWFLDQFEPNSALYNIPFALRLAGNLNQAALQQSLQAIIHRHEALRTNFISVDGQATQVIREWGIGNGQWETVKSSDLLALTNWQLSVVELQHLSADEKERAAQQLAQQQALQPFELATQALVRTTLLVLNETEHILLVCMHHIVSDGWSIGVLVSELTTLYNAYARGQSPNLAPLPIQYADFALWQRQWLQGDVLQSQLDYWQKQLADAPTLLALPTDRPRPAQQTFAGAHQEFTLSVELTQKLTKLSQEQGCTLFMTLLAAFDTLLYRYTGQSDILVGTPIANRNRNEIEGLIGFFVNTLVLRTDLSANPSFNELLTRVRLMAMDAYAHQDLPFEMLVEALQPERDLSHSPLFQVDFLLQNDPLSTVELTGLTVSSLLIDTAMAKFDLTLAMQNTANGLVGVWEYNTDLFNHTTIERMTGHFVTLLEAVATDPSERIDQLPILTAVEQQQLLVEWNDTQADYPWDKCLHQLFEQQAELTPNAVAVVFDNQPLTYQELNAQANQLAHYLQSLGVGTETLVGIYLERSLSIIVALLAVLKAGGAYVPLDPDYPQQRLADISEDSQVSVLIAQQKLLNSLPIQGVKVIVLDAEFEQLASQSQENLVSEVEPENLACLLYTSGSTGKPKGVMLTHAALVNHSSAISEVFGLTSRDRVLQFASFGFDVAAEEIYPTWYKGGTVVIRPVQMFSDFANLAKFIEEQKLTVLNITPAYWHEWTVAVSQSYATVPQCLRVVAVGGDAVLPETVTMWRQLVGDRITCLNVYGPTEASVTAVVHDLLDPKSEKTNTVLIGRPIANTEIFILDRHLQPVPVGIKGELHIGGVRLARGYFNRPQLTDEKFIPNPFSDFGLPILDFGLGSRNENLESSQTTESENKSNHLKSKIQNPKSNNPKSKIQNPKLYKTGDLARYLPDGNIECFGRIDNQVKIRGFRIELGEIEAVLNQHPDVQTSCVVLREDTIGDKRLVAYVVPYSQDIPAISELRQFLSNRLPLYMVPNTFVVMESLPLTPHRKVDRRALPVPDLHSAQTDSYVAPRTPTEEMLAQIWAQVLKLEQVGIHDNFFTLGGHSLLATQLVSRIRNIFKVELPLRSIFAAATVAALADAIGQLQSQNLELTSPPILPRAKDAQLSLSFAQQRLWFLEQLQPNSALYNIPEALRLVGTLNQTALQQSLQEIIQRHEALRTNFIVVDGQATQIIREWGIGNGEWETVRTSDLLAPTDWQLSIVDLQHLPANEQEIAVRQLAQQQALQPFDLATQALVRTTLLVLNETEHILLVCMHHIVSDEWSVGVFVQELTALYNAYAQGQPSPLAPLPIQYADFALWQRQWLQGDVLQSQLNYWQQQLKDAPALLPLPTDRPRPAVQTFAGAHQKFELSPELTQKLTQLSQQQGATLFMTLLAAFDTLLYRYTGQSDILVGTPIANRNRSEIEGLIGFFVNTLVMRTDLSANPSFQDLLGRVREVALGAYAHQDLPFETLVEALQPERNLSHTPLFQVAFVFQNAPRSAVELNGLTISELPTENLTAKFDLTLAIGNTATGLAGVLEYNTDLFDHSTIARMLGHFVTLLESIVANPQERIFQLPMLTAVEQQQLLIDWNDTFVDYPSDKCIHQLFEEQVARTPDAVAVVFGNEQLTYHELNSRANQLAHYLRSLGVGADVLVGLCVERSPLMVIGLLAILKAGGAYVPLDLEYPSDRLSYMLEDTQVPVLLTQQHLVDKLPPTSANLIFIDKISSQIDENNQDNLTSGVTASHLANVIYTSGSTGKPKGVMVEHRGLYNLAIAQIQAFGVDSSSRVLQFASFSFDACISEILMSLGSGATLYLASKDAIMPGTPLVESLRNYGITHVTLPPSALTVLPNEELPNLQTIIVAGEACSSELIKLWSVGRNFFNAYGPTEASVCVTITQCTPQDEKVTIGRPIANAQIYILDSHLQPVPIGVPGELHIGGVGLARGYLNRLELTTEKFISHPFSNQPHLRLYKTGDKARYLPDGNIEYLGRIDNQVKIRGFRIELGEIETVLSDLPEVREAVVVVQEDQPNNKRLVAYVVPQQNNVESSNKPENLSADKVELWPSVAEYYVYDDLLYYAMTNDYRRNDSYKVAINQLVKDKIVVEIGTGKDAILSRFCVEGGAKKIYAIERSEETYRKARACVENLGLADKIIIIHGDATVVDLPELADVCVSEIVGAIGGSEGATVIINNARRFLKPDGLMIPERSVTKMAAVTLPDEILHNPTFAKTPAHYTREIFEQVGYPFDLRVCIKKFPQANVLSTVDVLEELNFNEYIHPEFSHTVKLEIQKNGRMDGFLVWLNLHTISGEEIDILEHEHCWLPVYFPVFEPRIEVEPGDVIQAVCYRTVCENNLNPDYKIKGCLLKKNGENIEFEYISYHYKNNFRQTHFYQRLFADYGNVENNQPDNLAQFLRANLKEILPEYMIPSSFIMLEKLALTPNGKVDRRALRVPDLQSEIADTFVAPRNSIEETLALIWAQVLGLERVGIHDNFYELGGHSLLATGVISRLQEAFGISLLLRSLFESPTVAQLSEVISSQLETGYSLTVPPIAPVSRDAGIPLSWAQERLWFVNQLEGESGAYTIDLALRLVGQLNVKALEQAFAAIVQRHEPLRTRFGMKDNKPVQVIDPYTTFTLPVVDLQNLPDPAKQVEQLMAEEACKPFDLANGSVLRVKLWQIATDEYVLVFAIHHIAADGWSLGVFISELSTYYRAIAAGTPVMLPELPIQYADFAVWQRQWLTNEVLERQLSYWKQQLTGALPLLELPTDRPRPAVQTFRGGTERLQLDAKLTQQLKKLSQESGSTLFMTLLTGFVVLMSRYSGQTDLVVGSPIANRNRTQIEGLIGFFVNTLALRFDLSQEPTFEALLAQVRRVTQEAYDHQDLPFEMLVEELQVERNLDRNPLVQVVFALQNAPSAPLELPGLTVEGMASGLDSVRLDLELYLWDAPSGLGGFCSYNSDLFDAVTIARMMQHFQILLEAIATNPAQPVALLPLLTRQERHQLLVEWNDTQADYPQDKCIHSLFEEQVARTPNAVAVVFGNQQLTYRELNCRANQLAHYLRSSGVGADVLVGLCVERSLFIAIGLLAILKAGGAYVPLDPEYPQDRLSFMLDDTQVPVLLTQQHLVDKLPPTQARLVFLDKVWSEIDENNQDNLTGVVTALNLANAIYTSGSTGKPKGVMVEHRGLYNLALAQIQTFGVQSRDRVLQFASFSFDACISEFLMTLGSGATLYLGTKDSLMPGKPLIERLRDDGITHVTLPPSALAVLPTEELPALQTLVVAGEACSTELIKQWSVGRNFFNAYGPTEASVCATIAKCTPGDEKVTIGRPIANTQIYILDSHNQPVPVGVPGELHIGGVGLARGYLNRLELTQEKFIPNPFSDEPHSRLYKTGDKARYLPNGNIEYLCRIDNQVKIRGFRIELGEIEVVLTQHSLIQESIVVAKVDSTGDKQLVAYLVPALKNKVLPQQLAQWQSEYVSDWQMLYEQAYGQPQASADDLTFNISGWNSSYTKQALPNWEMREWVENTVTRILSVSPQRVLEIGCGTGLLLSRIAPNCQEYWGIDYSSAALQHVEQMCKTVPGLDNVRLLQRTADNFDAIPTGEFDTVVINSVVQYFPSVEYLLQVIEGAMAAIAQQGTIFMGDVRSLPLLEPFHAAVQLSQAPEDKTIEQWQRMVHSSVASEEELAIDPGFFIALKQRFPQITWVEIQPKRGDSQNELTQFRYDVTLHIGTDIKTTVVPWLNWQLDRLSLTQIENQLHQEQPELLGIRGVPNQRVQQALQIWQWLESPPNVETVGQLRQLLAQQLDVGINPEEFYQLGQHLGYTVHLSWWESSQDGSYDVVFCRDRADKATFWDNSTITAKSWTDYTNNPLYGKLVQKLVPQVRSFIQQKLPNYMVPQAFVLLKAMPLTPNGKVDRRALPTPDTATRNLATGFVSPRTPLEAQLVQIWSEVLGTERIGVKDNFFELGGHSLLATQVVSRINSAFKLDLSVQMIFESPTVVGIAAYIQAIDWAAQDLAVLDISSEVVEF</sequence>
<dbReference type="InterPro" id="IPR029063">
    <property type="entry name" value="SAM-dependent_MTases_sf"/>
</dbReference>
<feature type="region of interest" description="Disordered" evidence="6">
    <location>
        <begin position="3059"/>
        <end position="3094"/>
    </location>
</feature>
<dbReference type="InterPro" id="IPR036736">
    <property type="entry name" value="ACP-like_sf"/>
</dbReference>
<dbReference type="GO" id="GO:0009403">
    <property type="term" value="P:toxin biosynthetic process"/>
    <property type="evidence" value="ECO:0007669"/>
    <property type="project" value="UniProtKB-ARBA"/>
</dbReference>
<gene>
    <name evidence="8" type="ORF">WA1_15420</name>
</gene>
<dbReference type="PROSITE" id="PS00012">
    <property type="entry name" value="PHOSPHOPANTETHEINE"/>
    <property type="match status" value="5"/>
</dbReference>
<protein>
    <submittedName>
        <fullName evidence="8">Non-ribosomal peptide synthetase</fullName>
    </submittedName>
</protein>
<dbReference type="InterPro" id="IPR020806">
    <property type="entry name" value="PKS_PP-bd"/>
</dbReference>
<dbReference type="RefSeq" id="WP_017742648.1">
    <property type="nucleotide sequence ID" value="NZ_KQ976354.1"/>
</dbReference>
<evidence type="ECO:0000256" key="2">
    <source>
        <dbReference type="ARBA" id="ARBA00006432"/>
    </source>
</evidence>
<dbReference type="Pfam" id="PF05185">
    <property type="entry name" value="PRMT5"/>
    <property type="match status" value="1"/>
</dbReference>
<dbReference type="Gene3D" id="2.30.38.10">
    <property type="entry name" value="Luciferase, Domain 3"/>
    <property type="match status" value="4"/>
</dbReference>
<dbReference type="Proteomes" id="UP000076925">
    <property type="component" value="Unassembled WGS sequence"/>
</dbReference>
<dbReference type="Gene3D" id="3.30.300.30">
    <property type="match status" value="7"/>
</dbReference>
<feature type="domain" description="Carrier" evidence="7">
    <location>
        <begin position="4659"/>
        <end position="4734"/>
    </location>
</feature>
<dbReference type="CDD" id="cd17643">
    <property type="entry name" value="A_NRPS_Cytc1-like"/>
    <property type="match status" value="1"/>
</dbReference>
<evidence type="ECO:0000256" key="5">
    <source>
        <dbReference type="ARBA" id="ARBA00022737"/>
    </source>
</evidence>
<evidence type="ECO:0000313" key="9">
    <source>
        <dbReference type="Proteomes" id="UP000076925"/>
    </source>
</evidence>
<dbReference type="PANTHER" id="PTHR45527">
    <property type="entry name" value="NONRIBOSOMAL PEPTIDE SYNTHETASE"/>
    <property type="match status" value="1"/>
</dbReference>
<dbReference type="GO" id="GO:0031177">
    <property type="term" value="F:phosphopantetheine binding"/>
    <property type="evidence" value="ECO:0007669"/>
    <property type="project" value="InterPro"/>
</dbReference>
<dbReference type="PANTHER" id="PTHR45527:SF14">
    <property type="entry name" value="PLIPASTATIN SYNTHASE SUBUNIT B"/>
    <property type="match status" value="1"/>
</dbReference>
<dbReference type="InterPro" id="IPR035075">
    <property type="entry name" value="PRMT5"/>
</dbReference>
<keyword evidence="3" id="KW-0596">Phosphopantetheine</keyword>
<dbReference type="CDD" id="cd17652">
    <property type="entry name" value="A_NRPS_CmdD_like"/>
    <property type="match status" value="1"/>
</dbReference>
<dbReference type="NCBIfam" id="NF004282">
    <property type="entry name" value="PRK05691.1"/>
    <property type="match status" value="10"/>
</dbReference>
<dbReference type="FunFam" id="3.30.300.30:FF:000010">
    <property type="entry name" value="Enterobactin synthetase component F"/>
    <property type="match status" value="3"/>
</dbReference>
<comment type="caution">
    <text evidence="8">The sequence shown here is derived from an EMBL/GenBank/DDBJ whole genome shotgun (WGS) entry which is preliminary data.</text>
</comment>
<dbReference type="GO" id="GO:0008610">
    <property type="term" value="P:lipid biosynthetic process"/>
    <property type="evidence" value="ECO:0007669"/>
    <property type="project" value="UniProtKB-ARBA"/>
</dbReference>
<dbReference type="CDD" id="cd19543">
    <property type="entry name" value="DCL_NRPS"/>
    <property type="match status" value="1"/>
</dbReference>
<accession>A0A139XDI0</accession>
<dbReference type="Pfam" id="PF00668">
    <property type="entry name" value="Condensation"/>
    <property type="match status" value="5"/>
</dbReference>
<dbReference type="InterPro" id="IPR006162">
    <property type="entry name" value="Ppantetheine_attach_site"/>
</dbReference>
<dbReference type="CDD" id="cd19531">
    <property type="entry name" value="LCL_NRPS-like"/>
    <property type="match status" value="4"/>
</dbReference>
<dbReference type="SMART" id="SM00823">
    <property type="entry name" value="PKS_PP"/>
    <property type="match status" value="5"/>
</dbReference>
<evidence type="ECO:0000256" key="4">
    <source>
        <dbReference type="ARBA" id="ARBA00022553"/>
    </source>
</evidence>
<feature type="domain" description="Carrier" evidence="7">
    <location>
        <begin position="1026"/>
        <end position="1101"/>
    </location>
</feature>
<dbReference type="CDD" id="cd02440">
    <property type="entry name" value="AdoMet_MTases"/>
    <property type="match status" value="2"/>
</dbReference>
<dbReference type="SUPFAM" id="SSF52777">
    <property type="entry name" value="CoA-dependent acyltransferases"/>
    <property type="match status" value="10"/>
</dbReference>
<dbReference type="PROSITE" id="PS50075">
    <property type="entry name" value="CARRIER"/>
    <property type="match status" value="5"/>
</dbReference>
<dbReference type="InterPro" id="IPR013217">
    <property type="entry name" value="Methyltransf_12"/>
</dbReference>
<dbReference type="FunFam" id="3.30.559.10:FF:000012">
    <property type="entry name" value="Non-ribosomal peptide synthetase"/>
    <property type="match status" value="3"/>
</dbReference>
<feature type="domain" description="Carrier" evidence="7">
    <location>
        <begin position="6125"/>
        <end position="6200"/>
    </location>
</feature>
<dbReference type="GO" id="GO:0047527">
    <property type="term" value="F:2,3-dihydroxybenzoate-serine ligase activity"/>
    <property type="evidence" value="ECO:0007669"/>
    <property type="project" value="TreeGrafter"/>
</dbReference>
<dbReference type="OrthoDB" id="9757538at2"/>
<dbReference type="NCBIfam" id="NF003417">
    <property type="entry name" value="PRK04813.1"/>
    <property type="match status" value="9"/>
</dbReference>
<dbReference type="GO" id="GO:0005829">
    <property type="term" value="C:cytosol"/>
    <property type="evidence" value="ECO:0007669"/>
    <property type="project" value="TreeGrafter"/>
</dbReference>
<dbReference type="FunFam" id="3.30.559.30:FF:000001">
    <property type="entry name" value="Non-ribosomal peptide synthetase"/>
    <property type="match status" value="3"/>
</dbReference>
<dbReference type="InterPro" id="IPR025799">
    <property type="entry name" value="Arg_MeTrfase"/>
</dbReference>
<dbReference type="Pfam" id="PF13193">
    <property type="entry name" value="AMP-binding_C"/>
    <property type="match status" value="3"/>
</dbReference>
<dbReference type="Pfam" id="PF08242">
    <property type="entry name" value="Methyltransf_12"/>
    <property type="match status" value="1"/>
</dbReference>
<dbReference type="GO" id="GO:0009239">
    <property type="term" value="P:enterobactin biosynthetic process"/>
    <property type="evidence" value="ECO:0007669"/>
    <property type="project" value="TreeGrafter"/>
</dbReference>
<keyword evidence="9" id="KW-1185">Reference proteome</keyword>
<reference evidence="8 9" key="1">
    <citation type="journal article" date="2013" name="Genome Biol. Evol.">
        <title>Genomes of Stigonematalean cyanobacteria (subsection V) and the evolution of oxygenic photosynthesis from prokaryotes to plastids.</title>
        <authorList>
            <person name="Dagan T."/>
            <person name="Roettger M."/>
            <person name="Stucken K."/>
            <person name="Landan G."/>
            <person name="Koch R."/>
            <person name="Major P."/>
            <person name="Gould S.B."/>
            <person name="Goremykin V.V."/>
            <person name="Rippka R."/>
            <person name="Tandeau de Marsac N."/>
            <person name="Gugger M."/>
            <person name="Lockhart P.J."/>
            <person name="Allen J.F."/>
            <person name="Brune I."/>
            <person name="Maus I."/>
            <person name="Puhler A."/>
            <person name="Martin W.F."/>
        </authorList>
    </citation>
    <scope>NUCLEOTIDE SEQUENCE [LARGE SCALE GENOMIC DNA]</scope>
    <source>
        <strain evidence="8 9">PCC 7110</strain>
    </source>
</reference>
<dbReference type="GO" id="GO:0016274">
    <property type="term" value="F:protein-arginine N-methyltransferase activity"/>
    <property type="evidence" value="ECO:0007669"/>
    <property type="project" value="InterPro"/>
</dbReference>
<dbReference type="InterPro" id="IPR010071">
    <property type="entry name" value="AA_adenyl_dom"/>
</dbReference>
<dbReference type="GO" id="GO:0009366">
    <property type="term" value="C:enterobactin synthetase complex"/>
    <property type="evidence" value="ECO:0007669"/>
    <property type="project" value="TreeGrafter"/>
</dbReference>
<dbReference type="SUPFAM" id="SSF53335">
    <property type="entry name" value="S-adenosyl-L-methionine-dependent methyltransferases"/>
    <property type="match status" value="2"/>
</dbReference>
<dbReference type="Gene3D" id="3.40.50.12780">
    <property type="entry name" value="N-terminal domain of ligase-like"/>
    <property type="match status" value="1"/>
</dbReference>
<comment type="similarity">
    <text evidence="2">Belongs to the ATP-dependent AMP-binding enzyme family.</text>
</comment>
<dbReference type="InterPro" id="IPR045851">
    <property type="entry name" value="AMP-bd_C_sf"/>
</dbReference>
<name>A0A139XDI0_9CYAN</name>
<dbReference type="EMBL" id="ANNX02000017">
    <property type="protein sequence ID" value="KYC42726.1"/>
    <property type="molecule type" value="Genomic_DNA"/>
</dbReference>
<dbReference type="NCBIfam" id="TIGR01733">
    <property type="entry name" value="AA-adenyl-dom"/>
    <property type="match status" value="5"/>
</dbReference>
<keyword evidence="4" id="KW-0597">Phosphoprotein</keyword>
<keyword evidence="5" id="KW-0677">Repeat</keyword>
<evidence type="ECO:0000256" key="3">
    <source>
        <dbReference type="ARBA" id="ARBA00022450"/>
    </source>
</evidence>
<feature type="domain" description="Carrier" evidence="7">
    <location>
        <begin position="2095"/>
        <end position="2170"/>
    </location>
</feature>
<evidence type="ECO:0000256" key="1">
    <source>
        <dbReference type="ARBA" id="ARBA00001957"/>
    </source>
</evidence>
<dbReference type="FunFam" id="3.40.50.12780:FF:000012">
    <property type="entry name" value="Non-ribosomal peptide synthetase"/>
    <property type="match status" value="5"/>
</dbReference>
<dbReference type="GO" id="GO:0043041">
    <property type="term" value="P:amino acid activation for nonribosomal peptide biosynthetic process"/>
    <property type="evidence" value="ECO:0007669"/>
    <property type="project" value="TreeGrafter"/>
</dbReference>
<dbReference type="Pfam" id="PF00501">
    <property type="entry name" value="AMP-binding"/>
    <property type="match status" value="5"/>
</dbReference>
<organism evidence="8 9">
    <name type="scientific">Scytonema hofmannii PCC 7110</name>
    <dbReference type="NCBI Taxonomy" id="128403"/>
    <lineage>
        <taxon>Bacteria</taxon>
        <taxon>Bacillati</taxon>
        <taxon>Cyanobacteriota</taxon>
        <taxon>Cyanophyceae</taxon>
        <taxon>Nostocales</taxon>
        <taxon>Scytonemataceae</taxon>
        <taxon>Scytonema</taxon>
    </lineage>
</organism>
<dbReference type="InterPro" id="IPR020845">
    <property type="entry name" value="AMP-binding_CS"/>
</dbReference>
<dbReference type="PROSITE" id="PS00455">
    <property type="entry name" value="AMP_BINDING"/>
    <property type="match status" value="4"/>
</dbReference>
<dbReference type="Gene3D" id="3.30.559.30">
    <property type="entry name" value="Nonribosomal peptide synthetase, condensation domain"/>
    <property type="match status" value="5"/>
</dbReference>
<feature type="domain" description="Carrier" evidence="7">
    <location>
        <begin position="3228"/>
        <end position="3303"/>
    </location>
</feature>
<dbReference type="Gene3D" id="3.30.559.10">
    <property type="entry name" value="Chloramphenicol acetyltransferase-like domain"/>
    <property type="match status" value="5"/>
</dbReference>